<dbReference type="GO" id="GO:0005524">
    <property type="term" value="F:ATP binding"/>
    <property type="evidence" value="ECO:0007669"/>
    <property type="project" value="UniProtKB-UniRule"/>
</dbReference>
<feature type="binding site" evidence="5">
    <location>
        <position position="281"/>
    </location>
    <ligand>
        <name>ATP</name>
        <dbReference type="ChEBI" id="CHEBI:30616"/>
    </ligand>
</feature>
<evidence type="ECO:0000313" key="8">
    <source>
        <dbReference type="EMBL" id="KAF9676205.1"/>
    </source>
</evidence>
<dbReference type="InterPro" id="IPR017441">
    <property type="entry name" value="Protein_kinase_ATP_BS"/>
</dbReference>
<protein>
    <recommendedName>
        <fullName evidence="7">Protein kinase domain-containing protein</fullName>
    </recommendedName>
</protein>
<dbReference type="OrthoDB" id="4062651at2759"/>
<organism evidence="8 9">
    <name type="scientific">Salix dunnii</name>
    <dbReference type="NCBI Taxonomy" id="1413687"/>
    <lineage>
        <taxon>Eukaryota</taxon>
        <taxon>Viridiplantae</taxon>
        <taxon>Streptophyta</taxon>
        <taxon>Embryophyta</taxon>
        <taxon>Tracheophyta</taxon>
        <taxon>Spermatophyta</taxon>
        <taxon>Magnoliopsida</taxon>
        <taxon>eudicotyledons</taxon>
        <taxon>Gunneridae</taxon>
        <taxon>Pentapetalae</taxon>
        <taxon>rosids</taxon>
        <taxon>fabids</taxon>
        <taxon>Malpighiales</taxon>
        <taxon>Salicaceae</taxon>
        <taxon>Saliceae</taxon>
        <taxon>Salix</taxon>
    </lineage>
</organism>
<dbReference type="SMART" id="SM00220">
    <property type="entry name" value="S_TKc"/>
    <property type="match status" value="1"/>
</dbReference>
<dbReference type="EMBL" id="JADGMS010000009">
    <property type="protein sequence ID" value="KAF9676205.1"/>
    <property type="molecule type" value="Genomic_DNA"/>
</dbReference>
<accession>A0A835MSQ6</accession>
<evidence type="ECO:0000256" key="3">
    <source>
        <dbReference type="ARBA" id="ARBA00022777"/>
    </source>
</evidence>
<dbReference type="InterPro" id="IPR046958">
    <property type="entry name" value="RBK1/2/STUNTED"/>
</dbReference>
<evidence type="ECO:0000256" key="1">
    <source>
        <dbReference type="ARBA" id="ARBA00022679"/>
    </source>
</evidence>
<dbReference type="InterPro" id="IPR011009">
    <property type="entry name" value="Kinase-like_dom_sf"/>
</dbReference>
<keyword evidence="1" id="KW-0808">Transferase</keyword>
<dbReference type="AlphaFoldDB" id="A0A835MSQ6"/>
<dbReference type="PANTHER" id="PTHR47987">
    <property type="entry name" value="OS08G0249100 PROTEIN"/>
    <property type="match status" value="1"/>
</dbReference>
<dbReference type="PROSITE" id="PS00108">
    <property type="entry name" value="PROTEIN_KINASE_ST"/>
    <property type="match status" value="1"/>
</dbReference>
<evidence type="ECO:0000256" key="6">
    <source>
        <dbReference type="SAM" id="MobiDB-lite"/>
    </source>
</evidence>
<keyword evidence="4 5" id="KW-0067">ATP-binding</keyword>
<dbReference type="PROSITE" id="PS50011">
    <property type="entry name" value="PROTEIN_KINASE_DOM"/>
    <property type="match status" value="1"/>
</dbReference>
<dbReference type="Gene3D" id="1.10.510.10">
    <property type="entry name" value="Transferase(Phosphotransferase) domain 1"/>
    <property type="match status" value="1"/>
</dbReference>
<evidence type="ECO:0000259" key="7">
    <source>
        <dbReference type="PROSITE" id="PS50011"/>
    </source>
</evidence>
<dbReference type="Gene3D" id="3.30.200.20">
    <property type="entry name" value="Phosphorylase Kinase, domain 1"/>
    <property type="match status" value="1"/>
</dbReference>
<name>A0A835MSQ6_9ROSI</name>
<dbReference type="PROSITE" id="PS00107">
    <property type="entry name" value="PROTEIN_KINASE_ATP"/>
    <property type="match status" value="1"/>
</dbReference>
<dbReference type="InterPro" id="IPR000719">
    <property type="entry name" value="Prot_kinase_dom"/>
</dbReference>
<dbReference type="SUPFAM" id="SSF56112">
    <property type="entry name" value="Protein kinase-like (PK-like)"/>
    <property type="match status" value="1"/>
</dbReference>
<reference evidence="8 9" key="1">
    <citation type="submission" date="2020-10" db="EMBL/GenBank/DDBJ databases">
        <title>Plant Genome Project.</title>
        <authorList>
            <person name="Zhang R.-G."/>
        </authorList>
    </citation>
    <scope>NUCLEOTIDE SEQUENCE [LARGE SCALE GENOMIC DNA]</scope>
    <source>
        <strain evidence="8">FAFU-HL-1</strain>
        <tissue evidence="8">Leaf</tissue>
    </source>
</reference>
<keyword evidence="9" id="KW-1185">Reference proteome</keyword>
<keyword evidence="2 5" id="KW-0547">Nucleotide-binding</keyword>
<feature type="domain" description="Protein kinase" evidence="7">
    <location>
        <begin position="253"/>
        <end position="518"/>
    </location>
</feature>
<keyword evidence="3" id="KW-0418">Kinase</keyword>
<dbReference type="PANTHER" id="PTHR47987:SF11">
    <property type="entry name" value="RECEPTOR-LIKE CYTOSOLIC SERINE_THREONINE-PROTEIN KINASE RBK1 ISOFORM X1"/>
    <property type="match status" value="1"/>
</dbReference>
<dbReference type="Pfam" id="PF00069">
    <property type="entry name" value="Pkinase"/>
    <property type="match status" value="1"/>
</dbReference>
<proteinExistence type="predicted"/>
<evidence type="ECO:0000256" key="2">
    <source>
        <dbReference type="ARBA" id="ARBA00022741"/>
    </source>
</evidence>
<sequence length="584" mass="65533">MAGKAGREWKVFPLLKSKEERKRKIVVGLKSDNYSREMLLRFLHTAINPRDDVLAIHVQEPSDTFDPNTFYIHEDICKAKQVDFTVKVCNGDSYVSELGYQVRVNHATILAVGCSLSGIKQSVVNDCLKELPPTCSFLVLDKSGKIVLQRQGTSQQGSVYAPLRHPLSSSSEKSYFQRQRAASHLRKSLTVPLSSTASSIQQTCITARQDIRKAVRAPYFWAEKVSHGLHILEAKGLVKNFTIQELDLATNSFSPEMVIGVGGHSKVYRASLVDGQAVAVKILEKTHFPAEDLLHEVRILSDIKHENIIQIIGYCYSKEVHALVYNLLRGSLKQNLRQLKWNERMGVAVGVAKALEHLHHSFNPPIIHRDVKSSNILLSGTCQPQLSDFGAAMVNQSSEQIPASTKPFKAVGTFGYLAPEYMMYGKVDEKVDVYSYGVVLLELITGQEAIQTNPGNHESLVLWARSLLSSGLCERLIDPHLSGDYKREEMEIMISVARLCLISSSSRRPTMKMVNFLICPCISRLFQEPEYRLNMQSERDKLLHAIKSKEGKFIWRKDDSTSTSKSTLPMDDSHHEILLSEAPD</sequence>
<comment type="caution">
    <text evidence="8">The sequence shown here is derived from an EMBL/GenBank/DDBJ whole genome shotgun (WGS) entry which is preliminary data.</text>
</comment>
<dbReference type="GO" id="GO:0004672">
    <property type="term" value="F:protein kinase activity"/>
    <property type="evidence" value="ECO:0007669"/>
    <property type="project" value="InterPro"/>
</dbReference>
<dbReference type="FunFam" id="1.10.510.10:FF:000095">
    <property type="entry name" value="protein STRUBBELIG-RECEPTOR FAMILY 8"/>
    <property type="match status" value="1"/>
</dbReference>
<evidence type="ECO:0000256" key="5">
    <source>
        <dbReference type="PROSITE-ProRule" id="PRU10141"/>
    </source>
</evidence>
<evidence type="ECO:0000313" key="9">
    <source>
        <dbReference type="Proteomes" id="UP000657918"/>
    </source>
</evidence>
<gene>
    <name evidence="8" type="ORF">SADUNF_Sadunf09G0114300</name>
</gene>
<evidence type="ECO:0000256" key="4">
    <source>
        <dbReference type="ARBA" id="ARBA00022840"/>
    </source>
</evidence>
<dbReference type="InterPro" id="IPR008271">
    <property type="entry name" value="Ser/Thr_kinase_AS"/>
</dbReference>
<feature type="region of interest" description="Disordered" evidence="6">
    <location>
        <begin position="558"/>
        <end position="584"/>
    </location>
</feature>
<dbReference type="Proteomes" id="UP000657918">
    <property type="component" value="Unassembled WGS sequence"/>
</dbReference>